<sequence>MSILVDRDTKLIVQGITGRDGGFHASQMLAYGTKVVGGVTPGKGGQKTEDGIPVFDSMADAVAETGANTSVIYVPAAFAADAICEASDAGCRLVVCISEGLPVRDMVRVLPFIKERGTRLIGPNSPGLISPGRSKVGIMPGNIHAEGSIGVVSRSGTLTYEIVYHLTRAGLGQSTCIGIGGDPIVGTNLLDTMELFAADAETEAVVLIGEIGGNDEEQAARMIKDGYPKKVGVFIAGHSAPPGKRMGHAGAIVSGGTGTAAEKVAAFAAVGVEVADTPAQIVDIMKRLM</sequence>
<dbReference type="SMART" id="SM00881">
    <property type="entry name" value="CoA_binding"/>
    <property type="match status" value="1"/>
</dbReference>
<comment type="caution">
    <text evidence="5">Lacks conserved residue(s) required for the propagation of feature annotation.</text>
</comment>
<organism evidence="10">
    <name type="scientific">Eiseniibacteriota bacterium</name>
    <dbReference type="NCBI Taxonomy" id="2212470"/>
    <lineage>
        <taxon>Bacteria</taxon>
        <taxon>Candidatus Eiseniibacteriota</taxon>
    </lineage>
</organism>
<dbReference type="InterPro" id="IPR033847">
    <property type="entry name" value="Citrt_syn/SCS-alpha_CS"/>
</dbReference>
<dbReference type="InterPro" id="IPR016102">
    <property type="entry name" value="Succinyl-CoA_synth-like"/>
</dbReference>
<reference evidence="10" key="1">
    <citation type="journal article" date="2020" name="mSystems">
        <title>Genome- and Community-Level Interaction Insights into Carbon Utilization and Element Cycling Functions of Hydrothermarchaeota in Hydrothermal Sediment.</title>
        <authorList>
            <person name="Zhou Z."/>
            <person name="Liu Y."/>
            <person name="Xu W."/>
            <person name="Pan J."/>
            <person name="Luo Z.H."/>
            <person name="Li M."/>
        </authorList>
    </citation>
    <scope>NUCLEOTIDE SEQUENCE [LARGE SCALE GENOMIC DNA]</scope>
    <source>
        <strain evidence="10">SpSt-1233</strain>
    </source>
</reference>
<dbReference type="GO" id="GO:0000166">
    <property type="term" value="F:nucleotide binding"/>
    <property type="evidence" value="ECO:0007669"/>
    <property type="project" value="UniProtKB-KW"/>
</dbReference>
<name>A0A7V2AWD5_UNCEI</name>
<dbReference type="PRINTS" id="PR01798">
    <property type="entry name" value="SCOASYNTHASE"/>
</dbReference>
<evidence type="ECO:0000256" key="6">
    <source>
        <dbReference type="PIRSR" id="PIRSR001553-1"/>
    </source>
</evidence>
<dbReference type="Pfam" id="PF00549">
    <property type="entry name" value="Ligase_CoA"/>
    <property type="match status" value="1"/>
</dbReference>
<dbReference type="PANTHER" id="PTHR11117:SF2">
    <property type="entry name" value="SUCCINATE--COA LIGASE [ADP_GDP-FORMING] SUBUNIT ALPHA, MITOCHONDRIAL"/>
    <property type="match status" value="1"/>
</dbReference>
<dbReference type="FunFam" id="3.40.50.261:FF:000006">
    <property type="entry name" value="Succinate--CoA ligase [ADP-forming] subunit alpha"/>
    <property type="match status" value="1"/>
</dbReference>
<feature type="domain" description="CoA-binding" evidence="9">
    <location>
        <begin position="4"/>
        <end position="101"/>
    </location>
</feature>
<comment type="function">
    <text evidence="5 8">Succinyl-CoA synthetase functions in the citric acid cycle (TCA), coupling the hydrolysis of succinyl-CoA to the synthesis of either ATP or GTP and thus represents the only step of substrate-level phosphorylation in the TCA. The alpha subunit of the enzyme binds the substrates coenzyme A and phosphate, while succinate binding and nucleotide specificity is provided by the beta subunit.</text>
</comment>
<dbReference type="InterPro" id="IPR005811">
    <property type="entry name" value="SUCC_ACL_C"/>
</dbReference>
<evidence type="ECO:0000256" key="1">
    <source>
        <dbReference type="ARBA" id="ARBA00022532"/>
    </source>
</evidence>
<dbReference type="PROSITE" id="PS01216">
    <property type="entry name" value="SUCCINYL_COA_LIG_1"/>
    <property type="match status" value="1"/>
</dbReference>
<dbReference type="NCBIfam" id="NF004230">
    <property type="entry name" value="PRK05678.1"/>
    <property type="match status" value="1"/>
</dbReference>
<dbReference type="UniPathway" id="UPA00223">
    <property type="reaction ID" value="UER00999"/>
</dbReference>
<accession>A0A7V2AWD5</accession>
<dbReference type="NCBIfam" id="TIGR01019">
    <property type="entry name" value="sucCoAalpha"/>
    <property type="match status" value="1"/>
</dbReference>
<comment type="subunit">
    <text evidence="5 8">Heterotetramer of two alpha and two beta subunits.</text>
</comment>
<feature type="binding site" evidence="5">
    <location>
        <position position="160"/>
    </location>
    <ligand>
        <name>substrate</name>
        <note>ligand shared with subunit beta</note>
    </ligand>
</feature>
<dbReference type="PANTHER" id="PTHR11117">
    <property type="entry name" value="SUCCINYL-COA LIGASE SUBUNIT ALPHA"/>
    <property type="match status" value="1"/>
</dbReference>
<comment type="catalytic activity">
    <reaction evidence="5">
        <text>GTP + succinate + CoA = succinyl-CoA + GDP + phosphate</text>
        <dbReference type="Rhea" id="RHEA:22120"/>
        <dbReference type="ChEBI" id="CHEBI:30031"/>
        <dbReference type="ChEBI" id="CHEBI:37565"/>
        <dbReference type="ChEBI" id="CHEBI:43474"/>
        <dbReference type="ChEBI" id="CHEBI:57287"/>
        <dbReference type="ChEBI" id="CHEBI:57292"/>
        <dbReference type="ChEBI" id="CHEBI:58189"/>
    </reaction>
</comment>
<dbReference type="FunFam" id="3.40.50.720:FF:000277">
    <property type="entry name" value="Succinate--CoA ligase [ADP-forming] subunit alpha"/>
    <property type="match status" value="1"/>
</dbReference>
<comment type="caution">
    <text evidence="10">The sequence shown here is derived from an EMBL/GenBank/DDBJ whole genome shotgun (WGS) entry which is preliminary data.</text>
</comment>
<dbReference type="AlphaFoldDB" id="A0A7V2AWD5"/>
<dbReference type="HAMAP" id="MF_01988">
    <property type="entry name" value="Succ_CoA_alpha"/>
    <property type="match status" value="1"/>
</dbReference>
<evidence type="ECO:0000256" key="4">
    <source>
        <dbReference type="ARBA" id="ARBA00060724"/>
    </source>
</evidence>
<feature type="binding site" evidence="5">
    <location>
        <begin position="17"/>
        <end position="20"/>
    </location>
    <ligand>
        <name>CoA</name>
        <dbReference type="ChEBI" id="CHEBI:57287"/>
    </ligand>
</feature>
<proteinExistence type="inferred from homology"/>
<evidence type="ECO:0000256" key="2">
    <source>
        <dbReference type="ARBA" id="ARBA00022598"/>
    </source>
</evidence>
<dbReference type="EMBL" id="DSEC01000611">
    <property type="protein sequence ID" value="HER44487.1"/>
    <property type="molecule type" value="Genomic_DNA"/>
</dbReference>
<dbReference type="InterPro" id="IPR003781">
    <property type="entry name" value="CoA-bd"/>
</dbReference>
<dbReference type="Gene3D" id="3.40.50.261">
    <property type="entry name" value="Succinyl-CoA synthetase domains"/>
    <property type="match status" value="1"/>
</dbReference>
<dbReference type="GO" id="GO:0004776">
    <property type="term" value="F:succinate-CoA ligase (GDP-forming) activity"/>
    <property type="evidence" value="ECO:0007669"/>
    <property type="project" value="TreeGrafter"/>
</dbReference>
<dbReference type="SUPFAM" id="SSF51735">
    <property type="entry name" value="NAD(P)-binding Rossmann-fold domains"/>
    <property type="match status" value="1"/>
</dbReference>
<dbReference type="SUPFAM" id="SSF52210">
    <property type="entry name" value="Succinyl-CoA synthetase domains"/>
    <property type="match status" value="1"/>
</dbReference>
<dbReference type="InterPro" id="IPR017440">
    <property type="entry name" value="Cit_synth/succinyl-CoA_lig_AS"/>
</dbReference>
<evidence type="ECO:0000256" key="7">
    <source>
        <dbReference type="RuleBase" id="RU000677"/>
    </source>
</evidence>
<dbReference type="InterPro" id="IPR036291">
    <property type="entry name" value="NAD(P)-bd_dom_sf"/>
</dbReference>
<evidence type="ECO:0000313" key="10">
    <source>
        <dbReference type="EMBL" id="HER44487.1"/>
    </source>
</evidence>
<dbReference type="GO" id="GO:0006099">
    <property type="term" value="P:tricarboxylic acid cycle"/>
    <property type="evidence" value="ECO:0007669"/>
    <property type="project" value="UniProtKB-UniRule"/>
</dbReference>
<evidence type="ECO:0000256" key="5">
    <source>
        <dbReference type="HAMAP-Rule" id="MF_01988"/>
    </source>
</evidence>
<dbReference type="PROSITE" id="PS00399">
    <property type="entry name" value="SUCCINYL_COA_LIG_2"/>
    <property type="match status" value="1"/>
</dbReference>
<keyword evidence="3 5" id="KW-0547">Nucleotide-binding</keyword>
<comment type="similarity">
    <text evidence="4 5 7">Belongs to the succinate/malate CoA ligase alpha subunit family.</text>
</comment>
<dbReference type="EC" id="6.2.1.5" evidence="5"/>
<evidence type="ECO:0000259" key="9">
    <source>
        <dbReference type="SMART" id="SM00881"/>
    </source>
</evidence>
<dbReference type="GO" id="GO:0009361">
    <property type="term" value="C:succinate-CoA ligase complex (ADP-forming)"/>
    <property type="evidence" value="ECO:0007669"/>
    <property type="project" value="TreeGrafter"/>
</dbReference>
<comment type="catalytic activity">
    <reaction evidence="5 8">
        <text>succinate + ATP + CoA = succinyl-CoA + ADP + phosphate</text>
        <dbReference type="Rhea" id="RHEA:17661"/>
        <dbReference type="ChEBI" id="CHEBI:30031"/>
        <dbReference type="ChEBI" id="CHEBI:30616"/>
        <dbReference type="ChEBI" id="CHEBI:43474"/>
        <dbReference type="ChEBI" id="CHEBI:57287"/>
        <dbReference type="ChEBI" id="CHEBI:57292"/>
        <dbReference type="ChEBI" id="CHEBI:456216"/>
        <dbReference type="EC" id="6.2.1.5"/>
    </reaction>
</comment>
<feature type="active site" description="Tele-phosphohistidine intermediate" evidence="5 6">
    <location>
        <position position="248"/>
    </location>
</feature>
<evidence type="ECO:0000256" key="3">
    <source>
        <dbReference type="ARBA" id="ARBA00022741"/>
    </source>
</evidence>
<keyword evidence="2 5" id="KW-0436">Ligase</keyword>
<dbReference type="InterPro" id="IPR005810">
    <property type="entry name" value="CoA_lig_alpha"/>
</dbReference>
<protein>
    <recommendedName>
        <fullName evidence="5">Succinate--CoA ligase [ADP-forming] subunit alpha</fullName>
        <ecNumber evidence="5">6.2.1.5</ecNumber>
    </recommendedName>
    <alternativeName>
        <fullName evidence="5">Succinyl-CoA synthetase subunit alpha</fullName>
        <shortName evidence="5">SCS-alpha</shortName>
    </alternativeName>
</protein>
<dbReference type="Pfam" id="PF02629">
    <property type="entry name" value="CoA_binding"/>
    <property type="match status" value="1"/>
</dbReference>
<feature type="binding site" evidence="5">
    <location>
        <position position="43"/>
    </location>
    <ligand>
        <name>CoA</name>
        <dbReference type="ChEBI" id="CHEBI:57287"/>
    </ligand>
</feature>
<evidence type="ECO:0000256" key="8">
    <source>
        <dbReference type="RuleBase" id="RU000699"/>
    </source>
</evidence>
<gene>
    <name evidence="5 10" type="primary">sucD</name>
    <name evidence="10" type="ORF">ENO08_08515</name>
</gene>
<dbReference type="PIRSF" id="PIRSF001553">
    <property type="entry name" value="SucCS_alpha"/>
    <property type="match status" value="1"/>
</dbReference>
<keyword evidence="1 5" id="KW-0816">Tricarboxylic acid cycle</keyword>
<dbReference type="Gene3D" id="3.40.50.720">
    <property type="entry name" value="NAD(P)-binding Rossmann-like Domain"/>
    <property type="match status" value="1"/>
</dbReference>
<comment type="pathway">
    <text evidence="5 8">Carbohydrate metabolism; tricarboxylic acid cycle; succinate from succinyl-CoA (ligase route): step 1/1.</text>
</comment>
<dbReference type="Proteomes" id="UP000886069">
    <property type="component" value="Unassembled WGS sequence"/>
</dbReference>
<dbReference type="GO" id="GO:0004775">
    <property type="term" value="F:succinate-CoA ligase (ADP-forming) activity"/>
    <property type="evidence" value="ECO:0007669"/>
    <property type="project" value="UniProtKB-UniRule"/>
</dbReference>